<feature type="transmembrane region" description="Helical" evidence="2">
    <location>
        <begin position="109"/>
        <end position="138"/>
    </location>
</feature>
<evidence type="ECO:0000313" key="4">
    <source>
        <dbReference type="Proteomes" id="UP000616724"/>
    </source>
</evidence>
<keyword evidence="2" id="KW-1133">Transmembrane helix</keyword>
<keyword evidence="2" id="KW-0472">Membrane</keyword>
<dbReference type="AlphaFoldDB" id="A0A8J3RP25"/>
<proteinExistence type="predicted"/>
<dbReference type="RefSeq" id="WP_203892995.1">
    <property type="nucleotide sequence ID" value="NZ_BOOH01000039.1"/>
</dbReference>
<evidence type="ECO:0000313" key="3">
    <source>
        <dbReference type="EMBL" id="GIH78509.1"/>
    </source>
</evidence>
<accession>A0A8J3RP25</accession>
<protein>
    <recommendedName>
        <fullName evidence="5">DUF4190 domain-containing protein</fullName>
    </recommendedName>
</protein>
<comment type="caution">
    <text evidence="3">The sequence shown here is derived from an EMBL/GenBank/DDBJ whole genome shotgun (WGS) entry which is preliminary data.</text>
</comment>
<feature type="transmembrane region" description="Helical" evidence="2">
    <location>
        <begin position="150"/>
        <end position="174"/>
    </location>
</feature>
<feature type="compositionally biased region" description="Polar residues" evidence="1">
    <location>
        <begin position="1"/>
        <end position="13"/>
    </location>
</feature>
<sequence length="183" mass="18663">MSSGTPEGPSTNPGDWKSPYSTGPGQTPGHGGQPSGDEAPGSGQGGYGQSSPGYGQNDYDRTSPGYGNHGPSYDAYGQAGYGQGGYGQGYGYGPPRHPNVDGVRTHATIVLIISICLALSCFLTLGGIAGVVLSAIALSRVDQETHRAGYLLKWAWISIGINVGLLILGAVTFITAGVNGVFD</sequence>
<keyword evidence="2" id="KW-0812">Transmembrane</keyword>
<gene>
    <name evidence="3" type="ORF">Plo01_49380</name>
</gene>
<dbReference type="EMBL" id="BOOH01000039">
    <property type="protein sequence ID" value="GIH78509.1"/>
    <property type="molecule type" value="Genomic_DNA"/>
</dbReference>
<dbReference type="Proteomes" id="UP000616724">
    <property type="component" value="Unassembled WGS sequence"/>
</dbReference>
<evidence type="ECO:0000256" key="2">
    <source>
        <dbReference type="SAM" id="Phobius"/>
    </source>
</evidence>
<evidence type="ECO:0000256" key="1">
    <source>
        <dbReference type="SAM" id="MobiDB-lite"/>
    </source>
</evidence>
<evidence type="ECO:0008006" key="5">
    <source>
        <dbReference type="Google" id="ProtNLM"/>
    </source>
</evidence>
<organism evidence="3 4">
    <name type="scientific">Planobispora longispora</name>
    <dbReference type="NCBI Taxonomy" id="28887"/>
    <lineage>
        <taxon>Bacteria</taxon>
        <taxon>Bacillati</taxon>
        <taxon>Actinomycetota</taxon>
        <taxon>Actinomycetes</taxon>
        <taxon>Streptosporangiales</taxon>
        <taxon>Streptosporangiaceae</taxon>
        <taxon>Planobispora</taxon>
    </lineage>
</organism>
<reference evidence="3 4" key="1">
    <citation type="submission" date="2021-01" db="EMBL/GenBank/DDBJ databases">
        <title>Whole genome shotgun sequence of Planobispora longispora NBRC 13918.</title>
        <authorList>
            <person name="Komaki H."/>
            <person name="Tamura T."/>
        </authorList>
    </citation>
    <scope>NUCLEOTIDE SEQUENCE [LARGE SCALE GENOMIC DNA]</scope>
    <source>
        <strain evidence="3 4">NBRC 13918</strain>
    </source>
</reference>
<name>A0A8J3RP25_9ACTN</name>
<feature type="region of interest" description="Disordered" evidence="1">
    <location>
        <begin position="1"/>
        <end position="70"/>
    </location>
</feature>
<keyword evidence="4" id="KW-1185">Reference proteome</keyword>